<keyword evidence="2 6" id="KW-0805">Transcription regulation</keyword>
<dbReference type="InterPro" id="IPR000838">
    <property type="entry name" value="RNA_pol_sigma70_ECF_CS"/>
</dbReference>
<dbReference type="NCBIfam" id="TIGR02937">
    <property type="entry name" value="sigma70-ECF"/>
    <property type="match status" value="1"/>
</dbReference>
<comment type="caution">
    <text evidence="9">The sequence shown here is derived from an EMBL/GenBank/DDBJ whole genome shotgun (WGS) entry which is preliminary data.</text>
</comment>
<dbReference type="InterPro" id="IPR007627">
    <property type="entry name" value="RNA_pol_sigma70_r2"/>
</dbReference>
<keyword evidence="3 6" id="KW-0731">Sigma factor</keyword>
<keyword evidence="4 6" id="KW-0238">DNA-binding</keyword>
<dbReference type="Pfam" id="PF08281">
    <property type="entry name" value="Sigma70_r4_2"/>
    <property type="match status" value="1"/>
</dbReference>
<evidence type="ECO:0000313" key="10">
    <source>
        <dbReference type="Proteomes" id="UP001310692"/>
    </source>
</evidence>
<proteinExistence type="inferred from homology"/>
<comment type="similarity">
    <text evidence="1 6">Belongs to the sigma-70 factor family. ECF subfamily.</text>
</comment>
<sequence>MKASDEELVALVVATRDNDAFGELVRRHQGLIRGMMARMSRNRALAEDLAQDAFIRAFEKIGSFTGAGSFKSWLCRIAYNEFLMAARKRKATERAMEKFKGDVDDTEAPRDMGSVVDLDRALATLKEDERTVIVLCFSCGMSHSEAAETTGMPLGTVKSHVNRGREKLKAFFETAEAVA</sequence>
<protein>
    <recommendedName>
        <fullName evidence="6">RNA polymerase sigma factor</fullName>
    </recommendedName>
</protein>
<dbReference type="SUPFAM" id="SSF88659">
    <property type="entry name" value="Sigma3 and sigma4 domains of RNA polymerase sigma factors"/>
    <property type="match status" value="1"/>
</dbReference>
<dbReference type="InterPro" id="IPR036388">
    <property type="entry name" value="WH-like_DNA-bd_sf"/>
</dbReference>
<dbReference type="PROSITE" id="PS01063">
    <property type="entry name" value="SIGMA70_ECF"/>
    <property type="match status" value="1"/>
</dbReference>
<dbReference type="InterPro" id="IPR013325">
    <property type="entry name" value="RNA_pol_sigma_r2"/>
</dbReference>
<dbReference type="InterPro" id="IPR014284">
    <property type="entry name" value="RNA_pol_sigma-70_dom"/>
</dbReference>
<reference evidence="9 10" key="1">
    <citation type="submission" date="2024-01" db="EMBL/GenBank/DDBJ databases">
        <title>Hyphobacterium bacterium isolated from marine sediment.</title>
        <authorList>
            <person name="Zhao S."/>
        </authorList>
    </citation>
    <scope>NUCLEOTIDE SEQUENCE [LARGE SCALE GENOMIC DNA]</scope>
    <source>
        <strain evidence="9 10">Y60-23</strain>
    </source>
</reference>
<evidence type="ECO:0000256" key="2">
    <source>
        <dbReference type="ARBA" id="ARBA00023015"/>
    </source>
</evidence>
<keyword evidence="10" id="KW-1185">Reference proteome</keyword>
<dbReference type="SUPFAM" id="SSF88946">
    <property type="entry name" value="Sigma2 domain of RNA polymerase sigma factors"/>
    <property type="match status" value="1"/>
</dbReference>
<gene>
    <name evidence="9" type="ORF">V0U35_10790</name>
</gene>
<dbReference type="InterPro" id="IPR013249">
    <property type="entry name" value="RNA_pol_sigma70_r4_t2"/>
</dbReference>
<organism evidence="9 10">
    <name type="scientific">Hyphobacterium marinum</name>
    <dbReference type="NCBI Taxonomy" id="3116574"/>
    <lineage>
        <taxon>Bacteria</taxon>
        <taxon>Pseudomonadati</taxon>
        <taxon>Pseudomonadota</taxon>
        <taxon>Alphaproteobacteria</taxon>
        <taxon>Maricaulales</taxon>
        <taxon>Maricaulaceae</taxon>
        <taxon>Hyphobacterium</taxon>
    </lineage>
</organism>
<dbReference type="Gene3D" id="1.10.10.10">
    <property type="entry name" value="Winged helix-like DNA-binding domain superfamily/Winged helix DNA-binding domain"/>
    <property type="match status" value="1"/>
</dbReference>
<feature type="domain" description="RNA polymerase sigma-70 region 2" evidence="7">
    <location>
        <begin position="24"/>
        <end position="91"/>
    </location>
</feature>
<dbReference type="Gene3D" id="1.10.1740.10">
    <property type="match status" value="1"/>
</dbReference>
<dbReference type="CDD" id="cd06171">
    <property type="entry name" value="Sigma70_r4"/>
    <property type="match status" value="1"/>
</dbReference>
<evidence type="ECO:0000313" key="9">
    <source>
        <dbReference type="EMBL" id="MEE2567162.1"/>
    </source>
</evidence>
<dbReference type="InterPro" id="IPR039425">
    <property type="entry name" value="RNA_pol_sigma-70-like"/>
</dbReference>
<evidence type="ECO:0000259" key="7">
    <source>
        <dbReference type="Pfam" id="PF04542"/>
    </source>
</evidence>
<evidence type="ECO:0000256" key="3">
    <source>
        <dbReference type="ARBA" id="ARBA00023082"/>
    </source>
</evidence>
<dbReference type="PANTHER" id="PTHR43133:SF51">
    <property type="entry name" value="RNA POLYMERASE SIGMA FACTOR"/>
    <property type="match status" value="1"/>
</dbReference>
<evidence type="ECO:0000256" key="4">
    <source>
        <dbReference type="ARBA" id="ARBA00023125"/>
    </source>
</evidence>
<evidence type="ECO:0000256" key="1">
    <source>
        <dbReference type="ARBA" id="ARBA00010641"/>
    </source>
</evidence>
<evidence type="ECO:0000256" key="5">
    <source>
        <dbReference type="ARBA" id="ARBA00023163"/>
    </source>
</evidence>
<accession>A0ABU7M014</accession>
<keyword evidence="5 6" id="KW-0804">Transcription</keyword>
<name>A0ABU7M014_9PROT</name>
<feature type="domain" description="RNA polymerase sigma factor 70 region 4 type 2" evidence="8">
    <location>
        <begin position="117"/>
        <end position="168"/>
    </location>
</feature>
<dbReference type="RefSeq" id="WP_330196722.1">
    <property type="nucleotide sequence ID" value="NZ_JAZDRO010000004.1"/>
</dbReference>
<dbReference type="EMBL" id="JAZDRO010000004">
    <property type="protein sequence ID" value="MEE2567162.1"/>
    <property type="molecule type" value="Genomic_DNA"/>
</dbReference>
<evidence type="ECO:0000256" key="6">
    <source>
        <dbReference type="RuleBase" id="RU000716"/>
    </source>
</evidence>
<dbReference type="InterPro" id="IPR013324">
    <property type="entry name" value="RNA_pol_sigma_r3/r4-like"/>
</dbReference>
<dbReference type="Proteomes" id="UP001310692">
    <property type="component" value="Unassembled WGS sequence"/>
</dbReference>
<evidence type="ECO:0000259" key="8">
    <source>
        <dbReference type="Pfam" id="PF08281"/>
    </source>
</evidence>
<dbReference type="Pfam" id="PF04542">
    <property type="entry name" value="Sigma70_r2"/>
    <property type="match status" value="1"/>
</dbReference>
<dbReference type="PANTHER" id="PTHR43133">
    <property type="entry name" value="RNA POLYMERASE ECF-TYPE SIGMA FACTO"/>
    <property type="match status" value="1"/>
</dbReference>